<dbReference type="InterPro" id="IPR002545">
    <property type="entry name" value="CheW-lke_dom"/>
</dbReference>
<dbReference type="Proteomes" id="UP000198393">
    <property type="component" value="Unassembled WGS sequence"/>
</dbReference>
<dbReference type="Gene3D" id="2.40.50.180">
    <property type="entry name" value="CheA-289, Domain 4"/>
    <property type="match status" value="1"/>
</dbReference>
<dbReference type="PANTHER" id="PTHR22617">
    <property type="entry name" value="CHEMOTAXIS SENSOR HISTIDINE KINASE-RELATED"/>
    <property type="match status" value="1"/>
</dbReference>
<feature type="compositionally biased region" description="Basic and acidic residues" evidence="1">
    <location>
        <begin position="10"/>
        <end position="24"/>
    </location>
</feature>
<dbReference type="GO" id="GO:0005829">
    <property type="term" value="C:cytosol"/>
    <property type="evidence" value="ECO:0007669"/>
    <property type="project" value="TreeGrafter"/>
</dbReference>
<organism evidence="3 4">
    <name type="scientific">Ekhidna lutea</name>
    <dbReference type="NCBI Taxonomy" id="447679"/>
    <lineage>
        <taxon>Bacteria</taxon>
        <taxon>Pseudomonadati</taxon>
        <taxon>Bacteroidota</taxon>
        <taxon>Cytophagia</taxon>
        <taxon>Cytophagales</taxon>
        <taxon>Reichenbachiellaceae</taxon>
        <taxon>Ekhidna</taxon>
    </lineage>
</organism>
<dbReference type="InterPro" id="IPR039315">
    <property type="entry name" value="CheW"/>
</dbReference>
<dbReference type="SMART" id="SM00260">
    <property type="entry name" value="CheW"/>
    <property type="match status" value="1"/>
</dbReference>
<sequence length="193" mass="21779">MALGKNLTKKTSEITAEEKAEKGKQNQNESIQEGERDEELGLQARLHQFCVFKSGGEEYAIPIQLVSEVVKCPRVSLLPEMPPYISGMVNVRGNIYGILDLATFFNPHNHSNDKTYNYLLVLEHEEYKMGIAIPEVPDTLMVAEKMIEELSASRLKSVTGQKYLKGIIKKDRRMIILFDILGMITGDQFTQTA</sequence>
<dbReference type="SUPFAM" id="SSF50341">
    <property type="entry name" value="CheW-like"/>
    <property type="match status" value="1"/>
</dbReference>
<evidence type="ECO:0000256" key="1">
    <source>
        <dbReference type="SAM" id="MobiDB-lite"/>
    </source>
</evidence>
<feature type="domain" description="CheW-like" evidence="2">
    <location>
        <begin position="46"/>
        <end position="189"/>
    </location>
</feature>
<dbReference type="AlphaFoldDB" id="A0A239H1T6"/>
<dbReference type="Pfam" id="PF01584">
    <property type="entry name" value="CheW"/>
    <property type="match status" value="1"/>
</dbReference>
<dbReference type="RefSeq" id="WP_089355867.1">
    <property type="nucleotide sequence ID" value="NZ_FZPD01000002.1"/>
</dbReference>
<dbReference type="InterPro" id="IPR036061">
    <property type="entry name" value="CheW-like_dom_sf"/>
</dbReference>
<evidence type="ECO:0000313" key="3">
    <source>
        <dbReference type="EMBL" id="SNS75357.1"/>
    </source>
</evidence>
<dbReference type="PANTHER" id="PTHR22617:SF23">
    <property type="entry name" value="CHEMOTAXIS PROTEIN CHEW"/>
    <property type="match status" value="1"/>
</dbReference>
<gene>
    <name evidence="3" type="ORF">SAMN05421640_1106</name>
</gene>
<accession>A0A239H1T6</accession>
<feature type="region of interest" description="Disordered" evidence="1">
    <location>
        <begin position="1"/>
        <end position="36"/>
    </location>
</feature>
<protein>
    <submittedName>
        <fullName evidence="3">Purine-binding chemotaxis protein CheW</fullName>
    </submittedName>
</protein>
<dbReference type="GO" id="GO:0006935">
    <property type="term" value="P:chemotaxis"/>
    <property type="evidence" value="ECO:0007669"/>
    <property type="project" value="InterPro"/>
</dbReference>
<dbReference type="Gene3D" id="2.30.30.40">
    <property type="entry name" value="SH3 Domains"/>
    <property type="match status" value="1"/>
</dbReference>
<name>A0A239H1T6_EKHLU</name>
<dbReference type="GO" id="GO:0007165">
    <property type="term" value="P:signal transduction"/>
    <property type="evidence" value="ECO:0007669"/>
    <property type="project" value="InterPro"/>
</dbReference>
<dbReference type="OrthoDB" id="9794382at2"/>
<evidence type="ECO:0000313" key="4">
    <source>
        <dbReference type="Proteomes" id="UP000198393"/>
    </source>
</evidence>
<reference evidence="3 4" key="1">
    <citation type="submission" date="2017-06" db="EMBL/GenBank/DDBJ databases">
        <authorList>
            <person name="Kim H.J."/>
            <person name="Triplett B.A."/>
        </authorList>
    </citation>
    <scope>NUCLEOTIDE SEQUENCE [LARGE SCALE GENOMIC DNA]</scope>
    <source>
        <strain evidence="3 4">DSM 19307</strain>
    </source>
</reference>
<dbReference type="EMBL" id="FZPD01000002">
    <property type="protein sequence ID" value="SNS75357.1"/>
    <property type="molecule type" value="Genomic_DNA"/>
</dbReference>
<dbReference type="PROSITE" id="PS50851">
    <property type="entry name" value="CHEW"/>
    <property type="match status" value="1"/>
</dbReference>
<evidence type="ECO:0000259" key="2">
    <source>
        <dbReference type="PROSITE" id="PS50851"/>
    </source>
</evidence>
<keyword evidence="4" id="KW-1185">Reference proteome</keyword>
<proteinExistence type="predicted"/>